<feature type="domain" description="HTH marR-type" evidence="4">
    <location>
        <begin position="13"/>
        <end position="150"/>
    </location>
</feature>
<dbReference type="AlphaFoldDB" id="A0A158JJ02"/>
<dbReference type="PANTHER" id="PTHR33164:SF43">
    <property type="entry name" value="HTH-TYPE TRANSCRIPTIONAL REPRESSOR YETL"/>
    <property type="match status" value="1"/>
</dbReference>
<dbReference type="InterPro" id="IPR039422">
    <property type="entry name" value="MarR/SlyA-like"/>
</dbReference>
<comment type="caution">
    <text evidence="5">The sequence shown here is derived from an EMBL/GenBank/DDBJ whole genome shotgun (WGS) entry which is preliminary data.</text>
</comment>
<accession>A0A158JJ02</accession>
<evidence type="ECO:0000256" key="3">
    <source>
        <dbReference type="ARBA" id="ARBA00023163"/>
    </source>
</evidence>
<organism evidence="5 6">
    <name type="scientific">Caballeronia telluris</name>
    <dbReference type="NCBI Taxonomy" id="326475"/>
    <lineage>
        <taxon>Bacteria</taxon>
        <taxon>Pseudomonadati</taxon>
        <taxon>Pseudomonadota</taxon>
        <taxon>Betaproteobacteria</taxon>
        <taxon>Burkholderiales</taxon>
        <taxon>Burkholderiaceae</taxon>
        <taxon>Caballeronia</taxon>
    </lineage>
</organism>
<keyword evidence="2" id="KW-0238">DNA-binding</keyword>
<dbReference type="InterPro" id="IPR036390">
    <property type="entry name" value="WH_DNA-bd_sf"/>
</dbReference>
<dbReference type="GO" id="GO:0003700">
    <property type="term" value="F:DNA-binding transcription factor activity"/>
    <property type="evidence" value="ECO:0007669"/>
    <property type="project" value="InterPro"/>
</dbReference>
<dbReference type="InterPro" id="IPR023187">
    <property type="entry name" value="Tscrpt_reg_MarR-type_CS"/>
</dbReference>
<dbReference type="Proteomes" id="UP000054717">
    <property type="component" value="Unassembled WGS sequence"/>
</dbReference>
<name>A0A158JJ02_9BURK</name>
<dbReference type="CDD" id="cd00090">
    <property type="entry name" value="HTH_ARSR"/>
    <property type="match status" value="1"/>
</dbReference>
<proteinExistence type="predicted"/>
<dbReference type="PROSITE" id="PS50995">
    <property type="entry name" value="HTH_MARR_2"/>
    <property type="match status" value="1"/>
</dbReference>
<gene>
    <name evidence="5" type="ORF">AWB66_04278</name>
</gene>
<dbReference type="InterPro" id="IPR011991">
    <property type="entry name" value="ArsR-like_HTH"/>
</dbReference>
<evidence type="ECO:0000256" key="2">
    <source>
        <dbReference type="ARBA" id="ARBA00023125"/>
    </source>
</evidence>
<dbReference type="GO" id="GO:0006950">
    <property type="term" value="P:response to stress"/>
    <property type="evidence" value="ECO:0007669"/>
    <property type="project" value="TreeGrafter"/>
</dbReference>
<protein>
    <submittedName>
        <fullName evidence="5">MarR family transcriptional regulator</fullName>
    </submittedName>
</protein>
<dbReference type="Gene3D" id="1.10.10.10">
    <property type="entry name" value="Winged helix-like DNA-binding domain superfamily/Winged helix DNA-binding domain"/>
    <property type="match status" value="1"/>
</dbReference>
<dbReference type="GO" id="GO:0003677">
    <property type="term" value="F:DNA binding"/>
    <property type="evidence" value="ECO:0007669"/>
    <property type="project" value="UniProtKB-KW"/>
</dbReference>
<sequence>MSDAPTPPSPIGEYQLGESVGYLVSRVRSTMWNMVNQHTSAELGITSTQASMVFMLAAGKSLTAADLAREYGIDASAVTRLIDRLEKRGLLSRVRSDEDRRVVRLALTPEGFALAEKIPAIFSRVLDKLLMGFSPEEVGFLKSLLRRILANSCDPSCVALASAAADKPAASPLR</sequence>
<evidence type="ECO:0000259" key="4">
    <source>
        <dbReference type="PROSITE" id="PS50995"/>
    </source>
</evidence>
<dbReference type="SMART" id="SM00347">
    <property type="entry name" value="HTH_MARR"/>
    <property type="match status" value="1"/>
</dbReference>
<reference evidence="5" key="1">
    <citation type="submission" date="2016-01" db="EMBL/GenBank/DDBJ databases">
        <authorList>
            <person name="Peeters Charlotte."/>
        </authorList>
    </citation>
    <scope>NUCLEOTIDE SEQUENCE</scope>
    <source>
        <strain evidence="5">LMG 22936</strain>
    </source>
</reference>
<keyword evidence="1" id="KW-0805">Transcription regulation</keyword>
<dbReference type="InterPro" id="IPR036388">
    <property type="entry name" value="WH-like_DNA-bd_sf"/>
</dbReference>
<dbReference type="PROSITE" id="PS01117">
    <property type="entry name" value="HTH_MARR_1"/>
    <property type="match status" value="1"/>
</dbReference>
<evidence type="ECO:0000256" key="1">
    <source>
        <dbReference type="ARBA" id="ARBA00023015"/>
    </source>
</evidence>
<dbReference type="SUPFAM" id="SSF46785">
    <property type="entry name" value="Winged helix' DNA-binding domain"/>
    <property type="match status" value="1"/>
</dbReference>
<evidence type="ECO:0000313" key="5">
    <source>
        <dbReference type="EMBL" id="SAL68804.1"/>
    </source>
</evidence>
<keyword evidence="6" id="KW-1185">Reference proteome</keyword>
<dbReference type="EMBL" id="FCNZ02000017">
    <property type="protein sequence ID" value="SAL68804.1"/>
    <property type="molecule type" value="Genomic_DNA"/>
</dbReference>
<dbReference type="RefSeq" id="WP_087632176.1">
    <property type="nucleotide sequence ID" value="NZ_FCNZ02000017.1"/>
</dbReference>
<keyword evidence="3" id="KW-0804">Transcription</keyword>
<dbReference type="Pfam" id="PF01047">
    <property type="entry name" value="MarR"/>
    <property type="match status" value="1"/>
</dbReference>
<dbReference type="STRING" id="326475.AWB66_04278"/>
<dbReference type="InterPro" id="IPR000835">
    <property type="entry name" value="HTH_MarR-typ"/>
</dbReference>
<dbReference type="PRINTS" id="PR00598">
    <property type="entry name" value="HTHMARR"/>
</dbReference>
<dbReference type="PANTHER" id="PTHR33164">
    <property type="entry name" value="TRANSCRIPTIONAL REGULATOR, MARR FAMILY"/>
    <property type="match status" value="1"/>
</dbReference>
<evidence type="ECO:0000313" key="6">
    <source>
        <dbReference type="Proteomes" id="UP000054717"/>
    </source>
</evidence>